<gene>
    <name evidence="2" type="ORF">PsYK624_060930</name>
</gene>
<dbReference type="OrthoDB" id="2744824at2759"/>
<evidence type="ECO:0000259" key="1">
    <source>
        <dbReference type="Pfam" id="PF12937"/>
    </source>
</evidence>
<dbReference type="InterPro" id="IPR001810">
    <property type="entry name" value="F-box_dom"/>
</dbReference>
<dbReference type="AlphaFoldDB" id="A0A9P3G8Q2"/>
<dbReference type="Proteomes" id="UP000703269">
    <property type="component" value="Unassembled WGS sequence"/>
</dbReference>
<reference evidence="2 3" key="1">
    <citation type="submission" date="2021-08" db="EMBL/GenBank/DDBJ databases">
        <title>Draft Genome Sequence of Phanerochaete sordida strain YK-624.</title>
        <authorList>
            <person name="Mori T."/>
            <person name="Dohra H."/>
            <person name="Suzuki T."/>
            <person name="Kawagishi H."/>
            <person name="Hirai H."/>
        </authorList>
    </citation>
    <scope>NUCLEOTIDE SEQUENCE [LARGE SCALE GENOMIC DNA]</scope>
    <source>
        <strain evidence="2 3">YK-624</strain>
    </source>
</reference>
<evidence type="ECO:0000313" key="3">
    <source>
        <dbReference type="Proteomes" id="UP000703269"/>
    </source>
</evidence>
<dbReference type="Gene3D" id="1.20.1280.50">
    <property type="match status" value="1"/>
</dbReference>
<evidence type="ECO:0000313" key="2">
    <source>
        <dbReference type="EMBL" id="GJE89975.1"/>
    </source>
</evidence>
<keyword evidence="3" id="KW-1185">Reference proteome</keyword>
<feature type="domain" description="F-box" evidence="1">
    <location>
        <begin position="36"/>
        <end position="79"/>
    </location>
</feature>
<proteinExistence type="predicted"/>
<comment type="caution">
    <text evidence="2">The sequence shown here is derived from an EMBL/GenBank/DDBJ whole genome shotgun (WGS) entry which is preliminary data.</text>
</comment>
<dbReference type="SUPFAM" id="SSF81383">
    <property type="entry name" value="F-box domain"/>
    <property type="match status" value="1"/>
</dbReference>
<protein>
    <recommendedName>
        <fullName evidence="1">F-box domain-containing protein</fullName>
    </recommendedName>
</protein>
<dbReference type="Pfam" id="PF12937">
    <property type="entry name" value="F-box-like"/>
    <property type="match status" value="1"/>
</dbReference>
<dbReference type="EMBL" id="BPQB01000014">
    <property type="protein sequence ID" value="GJE89975.1"/>
    <property type="molecule type" value="Genomic_DNA"/>
</dbReference>
<dbReference type="InterPro" id="IPR036047">
    <property type="entry name" value="F-box-like_dom_sf"/>
</dbReference>
<accession>A0A9P3G8Q2</accession>
<name>A0A9P3G8Q2_9APHY</name>
<sequence>MSERSPDMPPTIPVVPDEVDIHSQSRSLRVQDDLFPPELVVKFFEHLHDDKDLPAVKVASLVCRSWRAISSPYVFRRVVVSSKGSLEGLAAFLESDLGIHRYARTLVICPRPGEVPASADWASDVPATLAALLPGLQAVELAQLNEHDTHLGTGFVRGLAAFAAVGTLTLRQCTMTPRLLHALVSAPPALHTVAVQSLLTAQVGVDADVPQLRNPALQSLEVRPTGGYVASADNILPWIATTATAQSLRALKLTVRLVESVGVGRFVQAVAGRLEELELDLEPFLDLPLETLTMKQNISITSCTQLRSFAVYDPDVLSPAVAGFLNELNSQRLETISLRVTAEVTGPALLPDLSSLAVPLSQRLGSLKAVRVGYRGPVAIGEARRQIEASLAPIHAKNILVVHRA</sequence>
<organism evidence="2 3">
    <name type="scientific">Phanerochaete sordida</name>
    <dbReference type="NCBI Taxonomy" id="48140"/>
    <lineage>
        <taxon>Eukaryota</taxon>
        <taxon>Fungi</taxon>
        <taxon>Dikarya</taxon>
        <taxon>Basidiomycota</taxon>
        <taxon>Agaricomycotina</taxon>
        <taxon>Agaricomycetes</taxon>
        <taxon>Polyporales</taxon>
        <taxon>Phanerochaetaceae</taxon>
        <taxon>Phanerochaete</taxon>
    </lineage>
</organism>